<proteinExistence type="predicted"/>
<dbReference type="EMBL" id="FOXB01000062">
    <property type="protein sequence ID" value="SFP94863.1"/>
    <property type="molecule type" value="Genomic_DNA"/>
</dbReference>
<dbReference type="CDD" id="cd06260">
    <property type="entry name" value="DUF820-like"/>
    <property type="match status" value="1"/>
</dbReference>
<evidence type="ECO:0000259" key="1">
    <source>
        <dbReference type="Pfam" id="PF05685"/>
    </source>
</evidence>
<dbReference type="Gene3D" id="3.90.1570.10">
    <property type="entry name" value="tt1808, chain A"/>
    <property type="match status" value="1"/>
</dbReference>
<feature type="domain" description="Putative restriction endonuclease" evidence="1">
    <location>
        <begin position="15"/>
        <end position="153"/>
    </location>
</feature>
<dbReference type="STRING" id="223786.SAMN05216234_1628"/>
<keyword evidence="2" id="KW-0378">Hydrolase</keyword>
<keyword evidence="3" id="KW-1185">Reference proteome</keyword>
<name>A0A1I5UHU5_9BACT</name>
<evidence type="ECO:0000313" key="2">
    <source>
        <dbReference type="EMBL" id="SFP94863.1"/>
    </source>
</evidence>
<organism evidence="2 3">
    <name type="scientific">Hydrogenimonas thermophila</name>
    <dbReference type="NCBI Taxonomy" id="223786"/>
    <lineage>
        <taxon>Bacteria</taxon>
        <taxon>Pseudomonadati</taxon>
        <taxon>Campylobacterota</taxon>
        <taxon>Epsilonproteobacteria</taxon>
        <taxon>Campylobacterales</taxon>
        <taxon>Hydrogenimonadaceae</taxon>
        <taxon>Hydrogenimonas</taxon>
    </lineage>
</organism>
<dbReference type="SUPFAM" id="SSF52980">
    <property type="entry name" value="Restriction endonuclease-like"/>
    <property type="match status" value="1"/>
</dbReference>
<dbReference type="Pfam" id="PF05685">
    <property type="entry name" value="Uma2"/>
    <property type="match status" value="1"/>
</dbReference>
<dbReference type="GO" id="GO:0004519">
    <property type="term" value="F:endonuclease activity"/>
    <property type="evidence" value="ECO:0007669"/>
    <property type="project" value="UniProtKB-KW"/>
</dbReference>
<dbReference type="PANTHER" id="PTHR36558">
    <property type="entry name" value="GLR1098 PROTEIN"/>
    <property type="match status" value="1"/>
</dbReference>
<gene>
    <name evidence="2" type="ORF">SAMN05216234_1628</name>
</gene>
<reference evidence="2 3" key="1">
    <citation type="submission" date="2016-10" db="EMBL/GenBank/DDBJ databases">
        <authorList>
            <person name="de Groot N.N."/>
        </authorList>
    </citation>
    <scope>NUCLEOTIDE SEQUENCE [LARGE SCALE GENOMIC DNA]</scope>
    <source>
        <strain evidence="2 3">EP1-55-1</strain>
    </source>
</reference>
<dbReference type="PANTHER" id="PTHR36558:SF1">
    <property type="entry name" value="RESTRICTION ENDONUCLEASE DOMAIN-CONTAINING PROTEIN-RELATED"/>
    <property type="match status" value="1"/>
</dbReference>
<keyword evidence="2" id="KW-0255">Endonuclease</keyword>
<dbReference type="OrthoDB" id="5368528at2"/>
<dbReference type="InterPro" id="IPR012296">
    <property type="entry name" value="Nuclease_put_TT1808"/>
</dbReference>
<accession>A0A1I5UHU5</accession>
<dbReference type="InterPro" id="IPR011335">
    <property type="entry name" value="Restrct_endonuc-II-like"/>
</dbReference>
<protein>
    <submittedName>
        <fullName evidence="2">Endonuclease, Uma2 family (Restriction endonuclease fold)</fullName>
    </submittedName>
</protein>
<evidence type="ECO:0000313" key="3">
    <source>
        <dbReference type="Proteomes" id="UP000199227"/>
    </source>
</evidence>
<sequence length="181" mass="21393">MGVLKLEEIETYTYDDYVKWKDRWELIDGYPYMMAPMPMIKHQRVSNKIARQLDVIFEDCTKCQVLLPIDWKISNDTVVQPDNSVICHKPLNEAYITKAPRIIFEVLSKSTAKKDMGIKFNLYEKEGVLYYIIVDPDELIAKVYRLKDGKYIKICDATDEVVEFDLKECKEIKKFDFSKIW</sequence>
<keyword evidence="2" id="KW-0540">Nuclease</keyword>
<dbReference type="Proteomes" id="UP000199227">
    <property type="component" value="Unassembled WGS sequence"/>
</dbReference>
<dbReference type="AlphaFoldDB" id="A0A1I5UHU5"/>
<dbReference type="RefSeq" id="WP_092914192.1">
    <property type="nucleotide sequence ID" value="NZ_FOXB01000062.1"/>
</dbReference>
<dbReference type="InterPro" id="IPR008538">
    <property type="entry name" value="Uma2"/>
</dbReference>